<dbReference type="EMBL" id="VTEV01000001">
    <property type="protein sequence ID" value="TYS70612.1"/>
    <property type="molecule type" value="Genomic_DNA"/>
</dbReference>
<dbReference type="SUPFAM" id="SSF160544">
    <property type="entry name" value="EscU C-terminal domain-like"/>
    <property type="match status" value="1"/>
</dbReference>
<dbReference type="GO" id="GO:0005886">
    <property type="term" value="C:plasma membrane"/>
    <property type="evidence" value="ECO:0007669"/>
    <property type="project" value="TreeGrafter"/>
</dbReference>
<dbReference type="OrthoDB" id="5244399at2"/>
<name>A0A5D4T7Y7_9BACI</name>
<dbReference type="InterPro" id="IPR006135">
    <property type="entry name" value="T3SS_substrate_exporter"/>
</dbReference>
<evidence type="ECO:0000313" key="2">
    <source>
        <dbReference type="Proteomes" id="UP000322524"/>
    </source>
</evidence>
<protein>
    <recommendedName>
        <fullName evidence="3">Flagellar biosynthesis protein FlhB</fullName>
    </recommendedName>
</protein>
<proteinExistence type="predicted"/>
<evidence type="ECO:0008006" key="3">
    <source>
        <dbReference type="Google" id="ProtNLM"/>
    </source>
</evidence>
<dbReference type="RefSeq" id="WP_148986527.1">
    <property type="nucleotide sequence ID" value="NZ_VTEV01000001.1"/>
</dbReference>
<gene>
    <name evidence="1" type="ORF">FZC76_01600</name>
</gene>
<dbReference type="Pfam" id="PF01312">
    <property type="entry name" value="Bac_export_2"/>
    <property type="match status" value="1"/>
</dbReference>
<dbReference type="AlphaFoldDB" id="A0A5D4T7Y7"/>
<sequence length="98" mass="11188">MNKDIIKRKKAVAIKYEQNKSVAPVVQAKGTGLIAENILEEAKKHNIPIQEDQALLEILMEIELNETIPEELYEVVAEILAYVYTLHKDEKKNVKNTT</sequence>
<dbReference type="Gene3D" id="3.40.1690.10">
    <property type="entry name" value="secretion proteins EscU"/>
    <property type="match status" value="1"/>
</dbReference>
<reference evidence="1 2" key="1">
    <citation type="submission" date="2019-08" db="EMBL/GenBank/DDBJ databases">
        <title>Bacillus genomes from the desert of Cuatro Cienegas, Coahuila.</title>
        <authorList>
            <person name="Olmedo-Alvarez G."/>
        </authorList>
    </citation>
    <scope>NUCLEOTIDE SEQUENCE [LARGE SCALE GENOMIC DNA]</scope>
    <source>
        <strain evidence="1 2">CH28_1T</strain>
    </source>
</reference>
<dbReference type="PANTHER" id="PTHR30531">
    <property type="entry name" value="FLAGELLAR BIOSYNTHETIC PROTEIN FLHB"/>
    <property type="match status" value="1"/>
</dbReference>
<organism evidence="1 2">
    <name type="scientific">Sutcliffiella horikoshii</name>
    <dbReference type="NCBI Taxonomy" id="79883"/>
    <lineage>
        <taxon>Bacteria</taxon>
        <taxon>Bacillati</taxon>
        <taxon>Bacillota</taxon>
        <taxon>Bacilli</taxon>
        <taxon>Bacillales</taxon>
        <taxon>Bacillaceae</taxon>
        <taxon>Sutcliffiella</taxon>
    </lineage>
</organism>
<evidence type="ECO:0000313" key="1">
    <source>
        <dbReference type="EMBL" id="TYS70612.1"/>
    </source>
</evidence>
<dbReference type="Proteomes" id="UP000322524">
    <property type="component" value="Unassembled WGS sequence"/>
</dbReference>
<dbReference type="InterPro" id="IPR029025">
    <property type="entry name" value="T3SS_substrate_exporter_C"/>
</dbReference>
<dbReference type="GO" id="GO:0009306">
    <property type="term" value="P:protein secretion"/>
    <property type="evidence" value="ECO:0007669"/>
    <property type="project" value="InterPro"/>
</dbReference>
<comment type="caution">
    <text evidence="1">The sequence shown here is derived from an EMBL/GenBank/DDBJ whole genome shotgun (WGS) entry which is preliminary data.</text>
</comment>
<dbReference type="PANTHER" id="PTHR30531:SF12">
    <property type="entry name" value="FLAGELLAR BIOSYNTHETIC PROTEIN FLHB"/>
    <property type="match status" value="1"/>
</dbReference>
<accession>A0A5D4T7Y7</accession>